<organism evidence="1 2">
    <name type="scientific">Thermodesulfitimonas autotrophica</name>
    <dbReference type="NCBI Taxonomy" id="1894989"/>
    <lineage>
        <taxon>Bacteria</taxon>
        <taxon>Bacillati</taxon>
        <taxon>Bacillota</taxon>
        <taxon>Clostridia</taxon>
        <taxon>Thermoanaerobacterales</taxon>
        <taxon>Thermoanaerobacteraceae</taxon>
        <taxon>Thermodesulfitimonas</taxon>
    </lineage>
</organism>
<proteinExistence type="predicted"/>
<dbReference type="InterPro" id="IPR019300">
    <property type="entry name" value="CooT"/>
</dbReference>
<keyword evidence="2" id="KW-1185">Reference proteome</keyword>
<gene>
    <name evidence="1" type="ORF">EDD75_0216</name>
</gene>
<dbReference type="OrthoDB" id="5422162at2"/>
<dbReference type="Proteomes" id="UP000282654">
    <property type="component" value="Unassembled WGS sequence"/>
</dbReference>
<comment type="caution">
    <text evidence="1">The sequence shown here is derived from an EMBL/GenBank/DDBJ whole genome shotgun (WGS) entry which is preliminary data.</text>
</comment>
<accession>A0A3N5AW01</accession>
<evidence type="ECO:0000313" key="1">
    <source>
        <dbReference type="EMBL" id="RPF49406.1"/>
    </source>
</evidence>
<sequence length="62" mass="7244">MCEANAYLREGDKEELVLEMVDKVVPYEDGLLLEDIYGRRKIIKAKIKELALVDHKIILERD</sequence>
<dbReference type="EMBL" id="RKRE01000001">
    <property type="protein sequence ID" value="RPF49406.1"/>
    <property type="molecule type" value="Genomic_DNA"/>
</dbReference>
<protein>
    <submittedName>
        <fullName evidence="1">Putative RNA-binding protein</fullName>
    </submittedName>
</protein>
<dbReference type="Pfam" id="PF10133">
    <property type="entry name" value="CooT"/>
    <property type="match status" value="1"/>
</dbReference>
<evidence type="ECO:0000313" key="2">
    <source>
        <dbReference type="Proteomes" id="UP000282654"/>
    </source>
</evidence>
<dbReference type="AlphaFoldDB" id="A0A3N5AW01"/>
<name>A0A3N5AW01_9THEO</name>
<reference evidence="1 2" key="1">
    <citation type="submission" date="2018-11" db="EMBL/GenBank/DDBJ databases">
        <title>Genomic Encyclopedia of Type Strains, Phase IV (KMG-IV): sequencing the most valuable type-strain genomes for metagenomic binning, comparative biology and taxonomic classification.</title>
        <authorList>
            <person name="Goeker M."/>
        </authorList>
    </citation>
    <scope>NUCLEOTIDE SEQUENCE [LARGE SCALE GENOMIC DNA]</scope>
    <source>
        <strain evidence="1 2">DSM 102936</strain>
    </source>
</reference>
<dbReference type="RefSeq" id="WP_123926790.1">
    <property type="nucleotide sequence ID" value="NZ_RKRE01000001.1"/>
</dbReference>